<evidence type="ECO:0000313" key="3">
    <source>
        <dbReference type="EMBL" id="MCK9875090.1"/>
    </source>
</evidence>
<gene>
    <name evidence="3" type="ORF">MXD59_04705</name>
</gene>
<name>A0ABT0JU62_9ACTN</name>
<evidence type="ECO:0000256" key="2">
    <source>
        <dbReference type="SAM" id="Phobius"/>
    </source>
</evidence>
<accession>A0ABT0JU62</accession>
<reference evidence="3 4" key="1">
    <citation type="submission" date="2022-04" db="EMBL/GenBank/DDBJ databases">
        <title>Genome diversity in the genus Frankia.</title>
        <authorList>
            <person name="Carlos-Shanley C."/>
            <person name="Hahn D."/>
        </authorList>
    </citation>
    <scope>NUCLEOTIDE SEQUENCE [LARGE SCALE GENOMIC DNA]</scope>
    <source>
        <strain evidence="3 4">Ag45/Mut15</strain>
    </source>
</reference>
<dbReference type="RefSeq" id="WP_248823576.1">
    <property type="nucleotide sequence ID" value="NZ_JALKFT010000003.1"/>
</dbReference>
<feature type="region of interest" description="Disordered" evidence="1">
    <location>
        <begin position="64"/>
        <end position="130"/>
    </location>
</feature>
<comment type="caution">
    <text evidence="3">The sequence shown here is derived from an EMBL/GenBank/DDBJ whole genome shotgun (WGS) entry which is preliminary data.</text>
</comment>
<organism evidence="3 4">
    <name type="scientific">Frankia umida</name>
    <dbReference type="NCBI Taxonomy" id="573489"/>
    <lineage>
        <taxon>Bacteria</taxon>
        <taxon>Bacillati</taxon>
        <taxon>Actinomycetota</taxon>
        <taxon>Actinomycetes</taxon>
        <taxon>Frankiales</taxon>
        <taxon>Frankiaceae</taxon>
        <taxon>Frankia</taxon>
    </lineage>
</organism>
<keyword evidence="2" id="KW-1133">Transmembrane helix</keyword>
<protein>
    <submittedName>
        <fullName evidence="3">Uncharacterized protein</fullName>
    </submittedName>
</protein>
<feature type="transmembrane region" description="Helical" evidence="2">
    <location>
        <begin position="31"/>
        <end position="49"/>
    </location>
</feature>
<evidence type="ECO:0000313" key="4">
    <source>
        <dbReference type="Proteomes" id="UP001201873"/>
    </source>
</evidence>
<keyword evidence="2" id="KW-0812">Transmembrane</keyword>
<sequence>MGIPLSLAFFTLGAVLTFAVRSDPSGLDLDSVGIILMLVSLVGLGITLYQNQWRRRIVEESVEAGTPSPVSVDDTILVDPSSPYEAPRRREPGLTAEEDDKLNARRHPELEPQEVVHVGSTEPDSTRPRS</sequence>
<proteinExistence type="predicted"/>
<keyword evidence="2" id="KW-0472">Membrane</keyword>
<dbReference type="EMBL" id="JALKFT010000003">
    <property type="protein sequence ID" value="MCK9875090.1"/>
    <property type="molecule type" value="Genomic_DNA"/>
</dbReference>
<feature type="compositionally biased region" description="Basic and acidic residues" evidence="1">
    <location>
        <begin position="101"/>
        <end position="110"/>
    </location>
</feature>
<evidence type="ECO:0000256" key="1">
    <source>
        <dbReference type="SAM" id="MobiDB-lite"/>
    </source>
</evidence>
<keyword evidence="4" id="KW-1185">Reference proteome</keyword>
<dbReference type="Proteomes" id="UP001201873">
    <property type="component" value="Unassembled WGS sequence"/>
</dbReference>